<dbReference type="SMART" id="SM01326">
    <property type="entry name" value="PTEN_C2"/>
    <property type="match status" value="1"/>
</dbReference>
<gene>
    <name evidence="12" type="ORF">FNF27_06523</name>
    <name evidence="11" type="ORF">FNF28_03498</name>
    <name evidence="9" type="ORF">FNF29_03830</name>
    <name evidence="10" type="ORF">FNF31_03653</name>
</gene>
<evidence type="ECO:0000313" key="12">
    <source>
        <dbReference type="EMBL" id="KAA0170635.1"/>
    </source>
</evidence>
<protein>
    <recommendedName>
        <fullName evidence="17">Phosphatidylinositol-3,4,5-trisphosphate 3-phosphatase</fullName>
    </recommendedName>
</protein>
<dbReference type="InterPro" id="IPR014020">
    <property type="entry name" value="Tensin_C2-dom"/>
</dbReference>
<dbReference type="Gene3D" id="2.60.40.1110">
    <property type="match status" value="1"/>
</dbReference>
<keyword evidence="3" id="KW-0904">Protein phosphatase</keyword>
<organism evidence="12 13">
    <name type="scientific">Cafeteria roenbergensis</name>
    <name type="common">Marine flagellate</name>
    <dbReference type="NCBI Taxonomy" id="33653"/>
    <lineage>
        <taxon>Eukaryota</taxon>
        <taxon>Sar</taxon>
        <taxon>Stramenopiles</taxon>
        <taxon>Bigyra</taxon>
        <taxon>Opalozoa</taxon>
        <taxon>Bicosoecida</taxon>
        <taxon>Cafeteriaceae</taxon>
        <taxon>Cafeteria</taxon>
    </lineage>
</organism>
<evidence type="ECO:0000313" key="16">
    <source>
        <dbReference type="Proteomes" id="UP000325113"/>
    </source>
</evidence>
<dbReference type="GO" id="GO:0004721">
    <property type="term" value="F:phosphoprotein phosphatase activity"/>
    <property type="evidence" value="ECO:0007669"/>
    <property type="project" value="UniProtKB-KW"/>
</dbReference>
<evidence type="ECO:0008006" key="17">
    <source>
        <dbReference type="Google" id="ProtNLM"/>
    </source>
</evidence>
<dbReference type="OrthoDB" id="16692at2759"/>
<proteinExistence type="inferred from homology"/>
<dbReference type="SUPFAM" id="SSF52799">
    <property type="entry name" value="(Phosphotyrosine protein) phosphatases II"/>
    <property type="match status" value="1"/>
</dbReference>
<evidence type="ECO:0000256" key="4">
    <source>
        <dbReference type="ARBA" id="ARBA00023098"/>
    </source>
</evidence>
<dbReference type="InterPro" id="IPR051281">
    <property type="entry name" value="Dual-spec_lipid-protein_phosph"/>
</dbReference>
<dbReference type="EMBL" id="VLTL01000048">
    <property type="protein sequence ID" value="KAA0165217.1"/>
    <property type="molecule type" value="Genomic_DNA"/>
</dbReference>
<evidence type="ECO:0000313" key="14">
    <source>
        <dbReference type="Proteomes" id="UP000323011"/>
    </source>
</evidence>
<evidence type="ECO:0000259" key="7">
    <source>
        <dbReference type="PROSITE" id="PS51181"/>
    </source>
</evidence>
<dbReference type="Pfam" id="PF10409">
    <property type="entry name" value="PTEN_C2"/>
    <property type="match status" value="1"/>
</dbReference>
<dbReference type="Proteomes" id="UP000322899">
    <property type="component" value="Unassembled WGS sequence"/>
</dbReference>
<accession>A0A5A8DYU6</accession>
<feature type="compositionally biased region" description="Low complexity" evidence="5">
    <location>
        <begin position="380"/>
        <end position="391"/>
    </location>
</feature>
<feature type="compositionally biased region" description="Acidic residues" evidence="5">
    <location>
        <begin position="364"/>
        <end position="379"/>
    </location>
</feature>
<dbReference type="PROSITE" id="PS50056">
    <property type="entry name" value="TYR_PHOSPHATASE_2"/>
    <property type="match status" value="1"/>
</dbReference>
<evidence type="ECO:0000259" key="6">
    <source>
        <dbReference type="PROSITE" id="PS50056"/>
    </source>
</evidence>
<evidence type="ECO:0000313" key="11">
    <source>
        <dbReference type="EMBL" id="KAA0165217.1"/>
    </source>
</evidence>
<feature type="domain" description="C2 tensin-type" evidence="8">
    <location>
        <begin position="204"/>
        <end position="351"/>
    </location>
</feature>
<name>A0A5A8DYU6_CAFRO</name>
<evidence type="ECO:0000256" key="5">
    <source>
        <dbReference type="SAM" id="MobiDB-lite"/>
    </source>
</evidence>
<dbReference type="InterPro" id="IPR016130">
    <property type="entry name" value="Tyr_Pase_AS"/>
</dbReference>
<evidence type="ECO:0000313" key="13">
    <source>
        <dbReference type="Proteomes" id="UP000322899"/>
    </source>
</evidence>
<dbReference type="PROSITE" id="PS51182">
    <property type="entry name" value="C2_TENSIN"/>
    <property type="match status" value="1"/>
</dbReference>
<dbReference type="Proteomes" id="UP000323011">
    <property type="component" value="Unassembled WGS sequence"/>
</dbReference>
<sequence length="391" mass="43506">MASMMRSMVSKKKKRYEEDGFDLDLTYITDRIIAMGFPSTGSEASYRNPVGEVQRFFAAKHKGKFRVYNLCSERCYTADTFEKGGAKPELGGGELGGQCAYYPFDDHNPAPLETIKACCDDMAAFLDADAANVVAVHCKAGKGRTGMIISAFLVHCGAADNATDALQYFGNARTHNGKGVTIPSQMRYVHYYHQCLQIGALPAAKTYRIRHFRLHTIPNLDPLGGCDPYFDARLAVLNDAADPSKGLQMRMIYNFFEESKRKVPNYKPKHRYADLSLEGKGELKVKGDVKIVFYDFDRLSADDKAFHFWFNTGFVYNNYLLLHKDVIDRACKDKGVEFDADFKVEVFLEELDEDMDVAELGAAVEDDREDPAGDDDEEVPAAAAAAASAAE</sequence>
<dbReference type="InterPro" id="IPR029021">
    <property type="entry name" value="Prot-tyrosine_phosphatase-like"/>
</dbReference>
<feature type="domain" description="Phosphatase tensin-type" evidence="7">
    <location>
        <begin position="14"/>
        <end position="199"/>
    </location>
</feature>
<dbReference type="Gene3D" id="3.90.190.10">
    <property type="entry name" value="Protein tyrosine phosphatase superfamily"/>
    <property type="match status" value="1"/>
</dbReference>
<dbReference type="Proteomes" id="UP000324907">
    <property type="component" value="Unassembled WGS sequence"/>
</dbReference>
<dbReference type="PROSITE" id="PS00383">
    <property type="entry name" value="TYR_PHOSPHATASE_1"/>
    <property type="match status" value="1"/>
</dbReference>
<dbReference type="Pfam" id="PF22785">
    <property type="entry name" value="Tc-R-P"/>
    <property type="match status" value="1"/>
</dbReference>
<feature type="domain" description="Tyrosine specific protein phosphatases" evidence="6">
    <location>
        <begin position="120"/>
        <end position="187"/>
    </location>
</feature>
<comment type="caution">
    <text evidence="12">The sequence shown here is derived from an EMBL/GenBank/DDBJ whole genome shotgun (WGS) entry which is preliminary data.</text>
</comment>
<dbReference type="GO" id="GO:0005829">
    <property type="term" value="C:cytosol"/>
    <property type="evidence" value="ECO:0007669"/>
    <property type="project" value="TreeGrafter"/>
</dbReference>
<dbReference type="EMBL" id="VLTN01000020">
    <property type="protein sequence ID" value="KAA0152603.1"/>
    <property type="molecule type" value="Genomic_DNA"/>
</dbReference>
<dbReference type="EMBL" id="VLTM01000033">
    <property type="protein sequence ID" value="KAA0161710.1"/>
    <property type="molecule type" value="Genomic_DNA"/>
</dbReference>
<dbReference type="GO" id="GO:0016314">
    <property type="term" value="F:phosphatidylinositol-3,4,5-trisphosphate 3-phosphatase activity"/>
    <property type="evidence" value="ECO:0007669"/>
    <property type="project" value="TreeGrafter"/>
</dbReference>
<comment type="similarity">
    <text evidence="1">Belongs to the PTEN phosphatase protein family.</text>
</comment>
<dbReference type="InterPro" id="IPR045101">
    <property type="entry name" value="PTP_PTEN"/>
</dbReference>
<evidence type="ECO:0000313" key="10">
    <source>
        <dbReference type="EMBL" id="KAA0161710.1"/>
    </source>
</evidence>
<dbReference type="PROSITE" id="PS51181">
    <property type="entry name" value="PPASE_TENSIN"/>
    <property type="match status" value="1"/>
</dbReference>
<dbReference type="InterPro" id="IPR029023">
    <property type="entry name" value="Tensin_phosphatase"/>
</dbReference>
<feature type="region of interest" description="Disordered" evidence="5">
    <location>
        <begin position="361"/>
        <end position="391"/>
    </location>
</feature>
<dbReference type="EMBL" id="VLTO01000059">
    <property type="protein sequence ID" value="KAA0170635.1"/>
    <property type="molecule type" value="Genomic_DNA"/>
</dbReference>
<evidence type="ECO:0000259" key="8">
    <source>
        <dbReference type="PROSITE" id="PS51182"/>
    </source>
</evidence>
<evidence type="ECO:0000256" key="1">
    <source>
        <dbReference type="ARBA" id="ARBA00007881"/>
    </source>
</evidence>
<dbReference type="CDD" id="cd14509">
    <property type="entry name" value="PTP_PTEN"/>
    <property type="match status" value="1"/>
</dbReference>
<dbReference type="SUPFAM" id="SSF49562">
    <property type="entry name" value="C2 domain (Calcium/lipid-binding domain, CaLB)"/>
    <property type="match status" value="1"/>
</dbReference>
<keyword evidence="14" id="KW-1185">Reference proteome</keyword>
<dbReference type="InterPro" id="IPR035892">
    <property type="entry name" value="C2_domain_sf"/>
</dbReference>
<evidence type="ECO:0000256" key="3">
    <source>
        <dbReference type="ARBA" id="ARBA00022912"/>
    </source>
</evidence>
<dbReference type="OMA" id="YYGEIIR"/>
<dbReference type="InterPro" id="IPR000387">
    <property type="entry name" value="Tyr_Pase_dom"/>
</dbReference>
<evidence type="ECO:0000313" key="15">
    <source>
        <dbReference type="Proteomes" id="UP000324907"/>
    </source>
</evidence>
<dbReference type="AlphaFoldDB" id="A0A5A8DYU6"/>
<keyword evidence="4" id="KW-0443">Lipid metabolism</keyword>
<dbReference type="Proteomes" id="UP000325113">
    <property type="component" value="Unassembled WGS sequence"/>
</dbReference>
<dbReference type="GO" id="GO:0006629">
    <property type="term" value="P:lipid metabolic process"/>
    <property type="evidence" value="ECO:0007669"/>
    <property type="project" value="UniProtKB-KW"/>
</dbReference>
<evidence type="ECO:0000256" key="2">
    <source>
        <dbReference type="ARBA" id="ARBA00022801"/>
    </source>
</evidence>
<reference evidence="13 14" key="1">
    <citation type="submission" date="2019-07" db="EMBL/GenBank/DDBJ databases">
        <title>Genomes of Cafeteria roenbergensis.</title>
        <authorList>
            <person name="Fischer M.G."/>
            <person name="Hackl T."/>
            <person name="Roman M."/>
        </authorList>
    </citation>
    <scope>NUCLEOTIDE SEQUENCE [LARGE SCALE GENOMIC DNA]</scope>
    <source>
        <strain evidence="9 14">BVI</strain>
        <strain evidence="10 16">Cflag</strain>
        <strain evidence="12 13">E4-10P</strain>
        <strain evidence="11 15">RCC970-E3</strain>
    </source>
</reference>
<keyword evidence="2" id="KW-0378">Hydrolase</keyword>
<evidence type="ECO:0000313" key="9">
    <source>
        <dbReference type="EMBL" id="KAA0152603.1"/>
    </source>
</evidence>
<dbReference type="PANTHER" id="PTHR12305">
    <property type="entry name" value="PHOSPHATASE WITH HOMOLOGY TO TENSIN"/>
    <property type="match status" value="1"/>
</dbReference>